<dbReference type="InterPro" id="IPR022441">
    <property type="entry name" value="Para_beta_helix_rpt-2"/>
</dbReference>
<dbReference type="SMART" id="SM00710">
    <property type="entry name" value="PbH1"/>
    <property type="match status" value="10"/>
</dbReference>
<feature type="signal peptide" evidence="1">
    <location>
        <begin position="1"/>
        <end position="17"/>
    </location>
</feature>
<dbReference type="PANTHER" id="PTHR11319">
    <property type="entry name" value="G PROTEIN-COUPLED RECEPTOR-RELATED"/>
    <property type="match status" value="1"/>
</dbReference>
<sequence>MAASALVAFLFSTTAATVIHVPQQHTTIQAGIDAAVDGDTVLVADGWYGGDGNRDLDFLGKAILVTSENGPQATVINCGGSPEEPHRGFYFHTGEGPGSVLRGFGIRHGYGFGPFPQAPGGGIFCDASSPVIEGNEITENTAYVYGGGIYCRDCSPVIVGNTITMNTATCYGGGGIFCDNACPTITNNVIAWNAAAYGDGGGIYCDYSSPAVEGNMISGNTCLDDGGGIYCAHESFRTIEGNTVAGNTCLGDGGGIYCAPESFPTIEGNTVTGNTADDNGGGICADDDCSPMILDNVIAENTAVMQWGGGIYCGYGSCPIIEGNTIVENTSERGGGIIGLGASLTVVNNTIAGNAADIDAGGVYSYGGTAVVEGNTITDNTGTWGGGVCCWNPYPPGPVEIVANTIAGNTATYGGGILCVGHFFYPPATIAENTIVDNRAEEDGGGLLGWSSDLIVERNTFTDNTAAWGGGISCRQGSFLMVLNSILWGDSADVDPEIHVESGGAISVDYSDIEGGWQGTGNIDADPCWVSPTYGDYRLLWGSPCIDAGRPDSMDLDPDGTWRDMGAHFFDQGDYLTLYLTPVRREVAPGGELGVVYTAINRRTEPEPFWVLSEAILPGGDTLRVMGPDHYTLPAEHTVQQQVAHDVPAAAPCGEYRYRSMIGVPPGTLYDEDSFSFRVASTSDYLIWEPDLTPISGVPITDALSAIGRSAEFVEGPLGRYNLHDFQGIFICLGIYPNNAMILEGSPEAAQIEEYIATGGNVCMEGGDVWYEDPPAGGHNFGPSFRITSTCNCWSDLYNVDGVENTLMPGLAALSSPYFGENSWLDLLDAMPPGEVVLCEPVYNIGVGVAGESPAGGHTIGTSFELGGVDFLAEAVAEFVAFFEERWGCRPSRSANSHRDAVPLPAVPNDRIHLSKRHAMSSLGGVGVPGFPLVQMVI</sequence>
<organism evidence="3 4">
    <name type="scientific">candidate division TA06 bacterium SM23_40</name>
    <dbReference type="NCBI Taxonomy" id="1703774"/>
    <lineage>
        <taxon>Bacteria</taxon>
        <taxon>Bacteria division TA06</taxon>
    </lineage>
</organism>
<protein>
    <recommendedName>
        <fullName evidence="2">Right handed beta helix domain-containing protein</fullName>
    </recommendedName>
</protein>
<dbReference type="Gene3D" id="2.160.20.10">
    <property type="entry name" value="Single-stranded right-handed beta-helix, Pectin lyase-like"/>
    <property type="match status" value="2"/>
</dbReference>
<evidence type="ECO:0000313" key="4">
    <source>
        <dbReference type="Proteomes" id="UP000051717"/>
    </source>
</evidence>
<name>A0A0S8G4H1_UNCT6</name>
<dbReference type="Proteomes" id="UP000051717">
    <property type="component" value="Unassembled WGS sequence"/>
</dbReference>
<proteinExistence type="predicted"/>
<dbReference type="SUPFAM" id="SSF51126">
    <property type="entry name" value="Pectin lyase-like"/>
    <property type="match status" value="2"/>
</dbReference>
<evidence type="ECO:0000313" key="3">
    <source>
        <dbReference type="EMBL" id="KPK67457.1"/>
    </source>
</evidence>
<evidence type="ECO:0000256" key="1">
    <source>
        <dbReference type="SAM" id="SignalP"/>
    </source>
</evidence>
<dbReference type="Pfam" id="PF13229">
    <property type="entry name" value="Beta_helix"/>
    <property type="match status" value="1"/>
</dbReference>
<comment type="caution">
    <text evidence="3">The sequence shown here is derived from an EMBL/GenBank/DDBJ whole genome shotgun (WGS) entry which is preliminary data.</text>
</comment>
<dbReference type="AlphaFoldDB" id="A0A0S8G4H1"/>
<keyword evidence="1" id="KW-0732">Signal</keyword>
<reference evidence="3 4" key="1">
    <citation type="journal article" date="2015" name="Microbiome">
        <title>Genomic resolution of linkages in carbon, nitrogen, and sulfur cycling among widespread estuary sediment bacteria.</title>
        <authorList>
            <person name="Baker B.J."/>
            <person name="Lazar C.S."/>
            <person name="Teske A.P."/>
            <person name="Dick G.J."/>
        </authorList>
    </citation>
    <scope>NUCLEOTIDE SEQUENCE [LARGE SCALE GENOMIC DNA]</scope>
    <source>
        <strain evidence="3">SM23_40</strain>
    </source>
</reference>
<dbReference type="InterPro" id="IPR012334">
    <property type="entry name" value="Pectin_lyas_fold"/>
</dbReference>
<dbReference type="InterPro" id="IPR039448">
    <property type="entry name" value="Beta_helix"/>
</dbReference>
<dbReference type="PANTHER" id="PTHR11319:SF35">
    <property type="entry name" value="OUTER MEMBRANE PROTEIN PMPC-RELATED"/>
    <property type="match status" value="1"/>
</dbReference>
<feature type="chain" id="PRO_5006646657" description="Right handed beta helix domain-containing protein" evidence="1">
    <location>
        <begin position="18"/>
        <end position="938"/>
    </location>
</feature>
<dbReference type="InterPro" id="IPR006626">
    <property type="entry name" value="PbH1"/>
</dbReference>
<dbReference type="EMBL" id="LJUI01000127">
    <property type="protein sequence ID" value="KPK67457.1"/>
    <property type="molecule type" value="Genomic_DNA"/>
</dbReference>
<feature type="domain" description="Right handed beta helix" evidence="2">
    <location>
        <begin position="122"/>
        <end position="297"/>
    </location>
</feature>
<accession>A0A0S8G4H1</accession>
<evidence type="ECO:0000259" key="2">
    <source>
        <dbReference type="Pfam" id="PF13229"/>
    </source>
</evidence>
<gene>
    <name evidence="3" type="ORF">AMJ82_10640</name>
</gene>
<dbReference type="NCBIfam" id="TIGR03804">
    <property type="entry name" value="para_beta_helix"/>
    <property type="match status" value="1"/>
</dbReference>
<dbReference type="InterPro" id="IPR011050">
    <property type="entry name" value="Pectin_lyase_fold/virulence"/>
</dbReference>